<dbReference type="InterPro" id="IPR023393">
    <property type="entry name" value="START-like_dom_sf"/>
</dbReference>
<dbReference type="EMBL" id="JADOUF010000001">
    <property type="protein sequence ID" value="MBG6135121.1"/>
    <property type="molecule type" value="Genomic_DNA"/>
</dbReference>
<protein>
    <submittedName>
        <fullName evidence="1">Uncharacterized protein</fullName>
    </submittedName>
</protein>
<evidence type="ECO:0000313" key="1">
    <source>
        <dbReference type="EMBL" id="MBG6135121.1"/>
    </source>
</evidence>
<accession>A0A8J7GQK5</accession>
<dbReference type="SUPFAM" id="SSF55961">
    <property type="entry name" value="Bet v1-like"/>
    <property type="match status" value="1"/>
</dbReference>
<dbReference type="RefSeq" id="WP_197002275.1">
    <property type="nucleotide sequence ID" value="NZ_BONS01000003.1"/>
</dbReference>
<sequence>MTELWPTADLDPVRRLRILAAGVPGARVVERELDAPFERVWAVMADLEGGFGEFQTDMSRVTVTGRDGDRVAALARSRFGFRARLHGVLRPGWCWLQSRFLILGMAATPTPAGGTLVALTGGLRVPGRAAIIPLGTRRELTRAADRLSTLV</sequence>
<name>A0A8J7GQK5_9ACTN</name>
<proteinExistence type="predicted"/>
<evidence type="ECO:0000313" key="2">
    <source>
        <dbReference type="Proteomes" id="UP000622552"/>
    </source>
</evidence>
<gene>
    <name evidence="1" type="ORF">IW245_001315</name>
</gene>
<dbReference type="AlphaFoldDB" id="A0A8J7GQK5"/>
<reference evidence="1" key="1">
    <citation type="submission" date="2020-11" db="EMBL/GenBank/DDBJ databases">
        <title>Sequencing the genomes of 1000 actinobacteria strains.</title>
        <authorList>
            <person name="Klenk H.-P."/>
        </authorList>
    </citation>
    <scope>NUCLEOTIDE SEQUENCE</scope>
    <source>
        <strain evidence="1">DSM 45356</strain>
    </source>
</reference>
<dbReference type="Proteomes" id="UP000622552">
    <property type="component" value="Unassembled WGS sequence"/>
</dbReference>
<organism evidence="1 2">
    <name type="scientific">Longispora fulva</name>
    <dbReference type="NCBI Taxonomy" id="619741"/>
    <lineage>
        <taxon>Bacteria</taxon>
        <taxon>Bacillati</taxon>
        <taxon>Actinomycetota</taxon>
        <taxon>Actinomycetes</taxon>
        <taxon>Micromonosporales</taxon>
        <taxon>Micromonosporaceae</taxon>
        <taxon>Longispora</taxon>
    </lineage>
</organism>
<dbReference type="Gene3D" id="3.30.530.20">
    <property type="match status" value="1"/>
</dbReference>
<comment type="caution">
    <text evidence="1">The sequence shown here is derived from an EMBL/GenBank/DDBJ whole genome shotgun (WGS) entry which is preliminary data.</text>
</comment>
<keyword evidence="2" id="KW-1185">Reference proteome</keyword>